<evidence type="ECO:0000256" key="1">
    <source>
        <dbReference type="SAM" id="Coils"/>
    </source>
</evidence>
<keyword evidence="1" id="KW-0175">Coiled coil</keyword>
<dbReference type="InterPro" id="IPR024221">
    <property type="entry name" value="BLIP_dom_sf"/>
</dbReference>
<evidence type="ECO:0000313" key="3">
    <source>
        <dbReference type="Proteomes" id="UP000679992"/>
    </source>
</evidence>
<evidence type="ECO:0000313" key="2">
    <source>
        <dbReference type="EMBL" id="GIP51249.1"/>
    </source>
</evidence>
<protein>
    <recommendedName>
        <fullName evidence="4">Beta-lactamase inhibitor (BLIP)</fullName>
    </recommendedName>
</protein>
<dbReference type="EMBL" id="BOSL01000001">
    <property type="protein sequence ID" value="GIP51249.1"/>
    <property type="molecule type" value="Genomic_DNA"/>
</dbReference>
<gene>
    <name evidence="2" type="ORF">J42TS3_02840</name>
</gene>
<dbReference type="RefSeq" id="WP_244861340.1">
    <property type="nucleotide sequence ID" value="NZ_BOSL01000001.1"/>
</dbReference>
<dbReference type="PROSITE" id="PS51257">
    <property type="entry name" value="PROKAR_LIPOPROTEIN"/>
    <property type="match status" value="1"/>
</dbReference>
<feature type="coiled-coil region" evidence="1">
    <location>
        <begin position="34"/>
        <end position="68"/>
    </location>
</feature>
<sequence length="161" mass="16917">MKQGLKLWFGLPILLILIFMLAACGSSGPSQAEYNSLNEKVAGLEQQLAELEKDLEGMKSNAAAASVDVPEGEDTAALTPVVEVPTGKGDGVLITLAQYEKTEVGMTYKEVAEILGGDGEAVSEAEDMVIYSYQGAGDFGANAVFSFHKGKLLTKAQAGLE</sequence>
<dbReference type="SUPFAM" id="SSF55648">
    <property type="entry name" value="beta-lactamase-inhibitor protein, BLIP"/>
    <property type="match status" value="1"/>
</dbReference>
<dbReference type="Gene3D" id="3.10.450.730">
    <property type="entry name" value="BLIP domain"/>
    <property type="match status" value="1"/>
</dbReference>
<proteinExistence type="predicted"/>
<dbReference type="Proteomes" id="UP000679992">
    <property type="component" value="Unassembled WGS sequence"/>
</dbReference>
<reference evidence="2 3" key="1">
    <citation type="submission" date="2021-03" db="EMBL/GenBank/DDBJ databases">
        <title>Antimicrobial resistance genes in bacteria isolated from Japanese honey, and their potential for conferring macrolide and lincosamide resistance in the American foulbrood pathogen Paenibacillus larvae.</title>
        <authorList>
            <person name="Okamoto M."/>
            <person name="Kumagai M."/>
            <person name="Kanamori H."/>
            <person name="Takamatsu D."/>
        </authorList>
    </citation>
    <scope>NUCLEOTIDE SEQUENCE [LARGE SCALE GENOMIC DNA]</scope>
    <source>
        <strain evidence="2 3">J42TS3</strain>
    </source>
</reference>
<evidence type="ECO:0008006" key="4">
    <source>
        <dbReference type="Google" id="ProtNLM"/>
    </source>
</evidence>
<organism evidence="2 3">
    <name type="scientific">Paenibacillus vini</name>
    <dbReference type="NCBI Taxonomy" id="1476024"/>
    <lineage>
        <taxon>Bacteria</taxon>
        <taxon>Bacillati</taxon>
        <taxon>Bacillota</taxon>
        <taxon>Bacilli</taxon>
        <taxon>Bacillales</taxon>
        <taxon>Paenibacillaceae</taxon>
        <taxon>Paenibacillus</taxon>
    </lineage>
</organism>
<comment type="caution">
    <text evidence="2">The sequence shown here is derived from an EMBL/GenBank/DDBJ whole genome shotgun (WGS) entry which is preliminary data.</text>
</comment>
<name>A0ABQ4M5G8_9BACL</name>
<keyword evidence="3" id="KW-1185">Reference proteome</keyword>
<accession>A0ABQ4M5G8</accession>